<evidence type="ECO:0000313" key="2">
    <source>
        <dbReference type="EMBL" id="KAF5651919.1"/>
    </source>
</evidence>
<proteinExistence type="predicted"/>
<dbReference type="AlphaFoldDB" id="A0A8H5WB85"/>
<comment type="caution">
    <text evidence="2">The sequence shown here is derived from an EMBL/GenBank/DDBJ whole genome shotgun (WGS) entry which is preliminary data.</text>
</comment>
<dbReference type="Proteomes" id="UP000567885">
    <property type="component" value="Unassembled WGS sequence"/>
</dbReference>
<evidence type="ECO:0000313" key="3">
    <source>
        <dbReference type="Proteomes" id="UP000567885"/>
    </source>
</evidence>
<evidence type="ECO:0000256" key="1">
    <source>
        <dbReference type="SAM" id="MobiDB-lite"/>
    </source>
</evidence>
<dbReference type="Pfam" id="PF10384">
    <property type="entry name" value="Scm3"/>
    <property type="match status" value="1"/>
</dbReference>
<dbReference type="Gene3D" id="1.10.20.10">
    <property type="entry name" value="Histone, subunit A"/>
    <property type="match status" value="1"/>
</dbReference>
<name>A0A8H5WB85_FUSHE</name>
<feature type="compositionally biased region" description="Low complexity" evidence="1">
    <location>
        <begin position="81"/>
        <end position="90"/>
    </location>
</feature>
<reference evidence="2 3" key="1">
    <citation type="submission" date="2020-05" db="EMBL/GenBank/DDBJ databases">
        <title>Identification and distribution of gene clusters putatively required for synthesis of sphingolipid metabolism inhibitors in phylogenetically diverse species of the filamentous fungus Fusarium.</title>
        <authorList>
            <person name="Kim H.-S."/>
            <person name="Busman M."/>
            <person name="Brown D.W."/>
            <person name="Divon H."/>
            <person name="Uhlig S."/>
            <person name="Proctor R.H."/>
        </authorList>
    </citation>
    <scope>NUCLEOTIDE SEQUENCE [LARGE SCALE GENOMIC DNA]</scope>
    <source>
        <strain evidence="2 3">NRRL 20693</strain>
    </source>
</reference>
<dbReference type="EMBL" id="JAAGWQ010000773">
    <property type="protein sequence ID" value="KAF5651919.1"/>
    <property type="molecule type" value="Genomic_DNA"/>
</dbReference>
<dbReference type="GO" id="GO:0005634">
    <property type="term" value="C:nucleus"/>
    <property type="evidence" value="ECO:0007669"/>
    <property type="project" value="InterPro"/>
</dbReference>
<feature type="region of interest" description="Disordered" evidence="1">
    <location>
        <begin position="71"/>
        <end position="105"/>
    </location>
</feature>
<dbReference type="GO" id="GO:0046982">
    <property type="term" value="F:protein heterodimerization activity"/>
    <property type="evidence" value="ECO:0007669"/>
    <property type="project" value="InterPro"/>
</dbReference>
<keyword evidence="3" id="KW-1185">Reference proteome</keyword>
<organism evidence="2 3">
    <name type="scientific">Fusarium heterosporum</name>
    <dbReference type="NCBI Taxonomy" id="42747"/>
    <lineage>
        <taxon>Eukaryota</taxon>
        <taxon>Fungi</taxon>
        <taxon>Dikarya</taxon>
        <taxon>Ascomycota</taxon>
        <taxon>Pezizomycotina</taxon>
        <taxon>Sordariomycetes</taxon>
        <taxon>Hypocreomycetidae</taxon>
        <taxon>Hypocreales</taxon>
        <taxon>Nectriaceae</taxon>
        <taxon>Fusarium</taxon>
        <taxon>Fusarium heterosporum species complex</taxon>
    </lineage>
</organism>
<dbReference type="InterPro" id="IPR009072">
    <property type="entry name" value="Histone-fold"/>
</dbReference>
<dbReference type="GO" id="GO:0042393">
    <property type="term" value="F:histone binding"/>
    <property type="evidence" value="ECO:0007669"/>
    <property type="project" value="InterPro"/>
</dbReference>
<dbReference type="OrthoDB" id="2420608at2759"/>
<protein>
    <submittedName>
        <fullName evidence="2">Uncharacterized protein</fullName>
    </submittedName>
</protein>
<sequence>MKFSKSIADICKRYGYSFDDKCDEIDMRTGHIIVDRGHLRGMSDADNTTDLWAGGSISIYKDNAKNCSVDGMGQTDDDFVSQSQSESQSESESESGSIRDNGTHRHKIDNCTHLAITDEMTTELDSNNSTDTQTISVGSISQTELGVKDGLSVSNHCFSGMLKNGGHQLGEHGKVLDLQKEVAYGNDNAWQPETGKLPVGERSGEKPAPLREASWLLMQMDNIFSASSPLRDLDVQGPRLRSRLAKNATAIPWRIDDDHEYSPKQCERKPYP</sequence>
<gene>
    <name evidence="2" type="ORF">FHETE_11459</name>
</gene>
<dbReference type="InterPro" id="IPR018465">
    <property type="entry name" value="Scm3/HJURP"/>
</dbReference>
<accession>A0A8H5WB85</accession>